<dbReference type="InterPro" id="IPR015894">
    <property type="entry name" value="Guanylate-bd_N"/>
</dbReference>
<evidence type="ECO:0000259" key="4">
    <source>
        <dbReference type="PROSITE" id="PS51715"/>
    </source>
</evidence>
<dbReference type="PROSITE" id="PS51715">
    <property type="entry name" value="G_GB1_RHD3"/>
    <property type="match status" value="1"/>
</dbReference>
<accession>F6SQ89</accession>
<proteinExistence type="inferred from homology"/>
<organism evidence="5 6">
    <name type="scientific">Ciona intestinalis</name>
    <name type="common">Transparent sea squirt</name>
    <name type="synonym">Ascidia intestinalis</name>
    <dbReference type="NCBI Taxonomy" id="7719"/>
    <lineage>
        <taxon>Eukaryota</taxon>
        <taxon>Metazoa</taxon>
        <taxon>Chordata</taxon>
        <taxon>Tunicata</taxon>
        <taxon>Ascidiacea</taxon>
        <taxon>Phlebobranchia</taxon>
        <taxon>Cionidae</taxon>
        <taxon>Ciona</taxon>
    </lineage>
</organism>
<dbReference type="InParanoid" id="F6SQ89"/>
<sequence>MSKQHGKSGVKSEAIVVIRKGKPQLKLDRLETILHNYQDHPVAIISVFGEHRTGKSFLLNFLCQYLRENQSADWYKKNYVKLVNTFHWKGGVERDTTGIYMTDKPFMLKNDKGQDIAVFLMDTQGSFQKKFKTGECSLMFGLSTLLSSVHVYNLSSGLIRDNDFQHLEVFNKYAQ</sequence>
<dbReference type="Ensembl" id="ENSCINT00000020808.3">
    <property type="protein sequence ID" value="ENSCINP00000020808.3"/>
    <property type="gene ID" value="ENSCING00000014723.2"/>
</dbReference>
<dbReference type="SUPFAM" id="SSF52540">
    <property type="entry name" value="P-loop containing nucleoside triphosphate hydrolases"/>
    <property type="match status" value="1"/>
</dbReference>
<dbReference type="GO" id="GO:0005525">
    <property type="term" value="F:GTP binding"/>
    <property type="evidence" value="ECO:0007669"/>
    <property type="project" value="UniProtKB-KW"/>
</dbReference>
<evidence type="ECO:0000256" key="2">
    <source>
        <dbReference type="ARBA" id="ARBA00023134"/>
    </source>
</evidence>
<reference evidence="5" key="4">
    <citation type="submission" date="2025-09" db="UniProtKB">
        <authorList>
            <consortium name="Ensembl"/>
        </authorList>
    </citation>
    <scope>IDENTIFICATION</scope>
</reference>
<dbReference type="GeneTree" id="ENSGT00940000165594"/>
<dbReference type="Gene3D" id="3.40.50.300">
    <property type="entry name" value="P-loop containing nucleotide triphosphate hydrolases"/>
    <property type="match status" value="1"/>
</dbReference>
<dbReference type="EMBL" id="EAAA01001167">
    <property type="status" value="NOT_ANNOTATED_CDS"/>
    <property type="molecule type" value="Genomic_DNA"/>
</dbReference>
<dbReference type="GO" id="GO:0003924">
    <property type="term" value="F:GTPase activity"/>
    <property type="evidence" value="ECO:0007669"/>
    <property type="project" value="InterPro"/>
</dbReference>
<dbReference type="HOGENOM" id="CLU_021447_1_1_1"/>
<reference evidence="5" key="3">
    <citation type="submission" date="2025-08" db="UniProtKB">
        <authorList>
            <consortium name="Ensembl"/>
        </authorList>
    </citation>
    <scope>IDENTIFICATION</scope>
</reference>
<evidence type="ECO:0000313" key="5">
    <source>
        <dbReference type="Ensembl" id="ENSCINP00000020808.3"/>
    </source>
</evidence>
<protein>
    <recommendedName>
        <fullName evidence="4">GB1/RHD3-type G domain-containing protein</fullName>
    </recommendedName>
</protein>
<keyword evidence="2" id="KW-0342">GTP-binding</keyword>
<dbReference type="InterPro" id="IPR027417">
    <property type="entry name" value="P-loop_NTPase"/>
</dbReference>
<reference evidence="6" key="1">
    <citation type="journal article" date="2002" name="Science">
        <title>The draft genome of Ciona intestinalis: insights into chordate and vertebrate origins.</title>
        <authorList>
            <person name="Dehal P."/>
            <person name="Satou Y."/>
            <person name="Campbell R.K."/>
            <person name="Chapman J."/>
            <person name="Degnan B."/>
            <person name="De Tomaso A."/>
            <person name="Davidson B."/>
            <person name="Di Gregorio A."/>
            <person name="Gelpke M."/>
            <person name="Goodstein D.M."/>
            <person name="Harafuji N."/>
            <person name="Hastings K.E."/>
            <person name="Ho I."/>
            <person name="Hotta K."/>
            <person name="Huang W."/>
            <person name="Kawashima T."/>
            <person name="Lemaire P."/>
            <person name="Martinez D."/>
            <person name="Meinertzhagen I.A."/>
            <person name="Necula S."/>
            <person name="Nonaka M."/>
            <person name="Putnam N."/>
            <person name="Rash S."/>
            <person name="Saiga H."/>
            <person name="Satake M."/>
            <person name="Terry A."/>
            <person name="Yamada L."/>
            <person name="Wang H.G."/>
            <person name="Awazu S."/>
            <person name="Azumi K."/>
            <person name="Boore J."/>
            <person name="Branno M."/>
            <person name="Chin-Bow S."/>
            <person name="DeSantis R."/>
            <person name="Doyle S."/>
            <person name="Francino P."/>
            <person name="Keys D.N."/>
            <person name="Haga S."/>
            <person name="Hayashi H."/>
            <person name="Hino K."/>
            <person name="Imai K.S."/>
            <person name="Inaba K."/>
            <person name="Kano S."/>
            <person name="Kobayashi K."/>
            <person name="Kobayashi M."/>
            <person name="Lee B.I."/>
            <person name="Makabe K.W."/>
            <person name="Manohar C."/>
            <person name="Matassi G."/>
            <person name="Medina M."/>
            <person name="Mochizuki Y."/>
            <person name="Mount S."/>
            <person name="Morishita T."/>
            <person name="Miura S."/>
            <person name="Nakayama A."/>
            <person name="Nishizaka S."/>
            <person name="Nomoto H."/>
            <person name="Ohta F."/>
            <person name="Oishi K."/>
            <person name="Rigoutsos I."/>
            <person name="Sano M."/>
            <person name="Sasaki A."/>
            <person name="Sasakura Y."/>
            <person name="Shoguchi E."/>
            <person name="Shin-i T."/>
            <person name="Spagnuolo A."/>
            <person name="Stainier D."/>
            <person name="Suzuki M.M."/>
            <person name="Tassy O."/>
            <person name="Takatori N."/>
            <person name="Tokuoka M."/>
            <person name="Yagi K."/>
            <person name="Yoshizaki F."/>
            <person name="Wada S."/>
            <person name="Zhang C."/>
            <person name="Hyatt P.D."/>
            <person name="Larimer F."/>
            <person name="Detter C."/>
            <person name="Doggett N."/>
            <person name="Glavina T."/>
            <person name="Hawkins T."/>
            <person name="Richardson P."/>
            <person name="Lucas S."/>
            <person name="Kohara Y."/>
            <person name="Levine M."/>
            <person name="Satoh N."/>
            <person name="Rokhsar D.S."/>
        </authorList>
    </citation>
    <scope>NUCLEOTIDE SEQUENCE [LARGE SCALE GENOMIC DNA]</scope>
</reference>
<dbReference type="OMA" id="WINYDEY"/>
<dbReference type="AlphaFoldDB" id="F6SQ89"/>
<dbReference type="InterPro" id="IPR030386">
    <property type="entry name" value="G_GB1_RHD3_dom"/>
</dbReference>
<keyword evidence="1" id="KW-0547">Nucleotide-binding</keyword>
<dbReference type="Proteomes" id="UP000008144">
    <property type="component" value="Chromosome 14"/>
</dbReference>
<dbReference type="PANTHER" id="PTHR10751">
    <property type="entry name" value="GUANYLATE BINDING PROTEIN"/>
    <property type="match status" value="1"/>
</dbReference>
<feature type="domain" description="GB1/RHD3-type G" evidence="4">
    <location>
        <begin position="39"/>
        <end position="175"/>
    </location>
</feature>
<evidence type="ECO:0000313" key="6">
    <source>
        <dbReference type="Proteomes" id="UP000008144"/>
    </source>
</evidence>
<evidence type="ECO:0000256" key="3">
    <source>
        <dbReference type="PROSITE-ProRule" id="PRU01052"/>
    </source>
</evidence>
<keyword evidence="6" id="KW-1185">Reference proteome</keyword>
<dbReference type="Pfam" id="PF02263">
    <property type="entry name" value="GBP"/>
    <property type="match status" value="1"/>
</dbReference>
<evidence type="ECO:0000256" key="1">
    <source>
        <dbReference type="ARBA" id="ARBA00022741"/>
    </source>
</evidence>
<name>F6SQ89_CIOIN</name>
<reference evidence="5" key="2">
    <citation type="journal article" date="2008" name="Genome Biol.">
        <title>Improved genome assembly and evidence-based global gene model set for the chordate Ciona intestinalis: new insight into intron and operon populations.</title>
        <authorList>
            <person name="Satou Y."/>
            <person name="Mineta K."/>
            <person name="Ogasawara M."/>
            <person name="Sasakura Y."/>
            <person name="Shoguchi E."/>
            <person name="Ueno K."/>
            <person name="Yamada L."/>
            <person name="Matsumoto J."/>
            <person name="Wasserscheid J."/>
            <person name="Dewar K."/>
            <person name="Wiley G.B."/>
            <person name="Macmil S.L."/>
            <person name="Roe B.A."/>
            <person name="Zeller R.W."/>
            <person name="Hastings K.E."/>
            <person name="Lemaire P."/>
            <person name="Lindquist E."/>
            <person name="Endo T."/>
            <person name="Hotta K."/>
            <person name="Inaba K."/>
        </authorList>
    </citation>
    <scope>NUCLEOTIDE SEQUENCE [LARGE SCALE GENOMIC DNA]</scope>
    <source>
        <strain evidence="5">wild type</strain>
    </source>
</reference>
<comment type="similarity">
    <text evidence="3">Belongs to the TRAFAC class dynamin-like GTPase superfamily. GB1/RHD3 GTPase family.</text>
</comment>